<evidence type="ECO:0000256" key="1">
    <source>
        <dbReference type="ARBA" id="ARBA00022741"/>
    </source>
</evidence>
<dbReference type="PANTHER" id="PTHR32071:SF57">
    <property type="entry name" value="C4-DICARBOXYLATE TRANSPORT TRANSCRIPTIONAL REGULATORY PROTEIN DCTD"/>
    <property type="match status" value="1"/>
</dbReference>
<keyword evidence="1" id="KW-0547">Nucleotide-binding</keyword>
<evidence type="ECO:0000313" key="10">
    <source>
        <dbReference type="Proteomes" id="UP001620597"/>
    </source>
</evidence>
<feature type="domain" description="Response regulatory" evidence="8">
    <location>
        <begin position="3"/>
        <end position="117"/>
    </location>
</feature>
<organism evidence="9 10">
    <name type="scientific">Oceanobacter antarcticus</name>
    <dbReference type="NCBI Taxonomy" id="3133425"/>
    <lineage>
        <taxon>Bacteria</taxon>
        <taxon>Pseudomonadati</taxon>
        <taxon>Pseudomonadota</taxon>
        <taxon>Gammaproteobacteria</taxon>
        <taxon>Oceanospirillales</taxon>
        <taxon>Oceanospirillaceae</taxon>
        <taxon>Oceanobacter</taxon>
    </lineage>
</organism>
<evidence type="ECO:0000256" key="6">
    <source>
        <dbReference type="PROSITE-ProRule" id="PRU00169"/>
    </source>
</evidence>
<protein>
    <submittedName>
        <fullName evidence="9">Sigma-54 dependent transcriptional regulator</fullName>
    </submittedName>
</protein>
<evidence type="ECO:0000313" key="9">
    <source>
        <dbReference type="EMBL" id="MFK4752019.1"/>
    </source>
</evidence>
<evidence type="ECO:0000256" key="3">
    <source>
        <dbReference type="ARBA" id="ARBA00023015"/>
    </source>
</evidence>
<dbReference type="InterPro" id="IPR002197">
    <property type="entry name" value="HTH_Fis"/>
</dbReference>
<keyword evidence="3" id="KW-0805">Transcription regulation</keyword>
<dbReference type="InterPro" id="IPR001789">
    <property type="entry name" value="Sig_transdc_resp-reg_receiver"/>
</dbReference>
<sequence>MIEVLVVDDEEGVRKALAQTLEIEGFAVITAANGQEALAQVSGDWSGVVITDINMPVMDGMELMRAIRLIDADMPVILLTGHGDVSIAVDAMRQGAYDFLEKPFSTDHLLETVQRAHEKRLLTLENRQLRQEVEVQSRPGPRIIGHHPDMKKLRDTLNHIKDTPADVLINGDTGCGKELVARYLHSHSKRSDKAFVAINCGAIPENLIESELFGHEAGAFTGAGKKRIGKFQYANGGTLLLDEIESMPMVLQIKMLRVLEERKVEPLGGNQQIDLNVRVVAATKVDLKAMSDRGAFRLDLYYRLNMVQVHIPPLRDRREDVPVLFEHFVWAAANRYGSEVNALSAGQRQQLLAHDWPGNVRELRNLAECFVLLGGERAFDSLLKSGGGAGRISLAEQVSRYEEMLLREVLARHQGRLKEAQEEMGLGRKTLYEKMKKFDLDKEMFKQTGDD</sequence>
<dbReference type="SUPFAM" id="SSF52172">
    <property type="entry name" value="CheY-like"/>
    <property type="match status" value="1"/>
</dbReference>
<dbReference type="Pfam" id="PF00158">
    <property type="entry name" value="Sigma54_activat"/>
    <property type="match status" value="1"/>
</dbReference>
<dbReference type="Gene3D" id="3.40.50.2300">
    <property type="match status" value="1"/>
</dbReference>
<dbReference type="InterPro" id="IPR002078">
    <property type="entry name" value="Sigma_54_int"/>
</dbReference>
<evidence type="ECO:0000259" key="8">
    <source>
        <dbReference type="PROSITE" id="PS50110"/>
    </source>
</evidence>
<dbReference type="Gene3D" id="3.40.50.300">
    <property type="entry name" value="P-loop containing nucleotide triphosphate hydrolases"/>
    <property type="match status" value="1"/>
</dbReference>
<keyword evidence="5" id="KW-0804">Transcription</keyword>
<dbReference type="InterPro" id="IPR027417">
    <property type="entry name" value="P-loop_NTPase"/>
</dbReference>
<reference evidence="9 10" key="1">
    <citation type="submission" date="2024-03" db="EMBL/GenBank/DDBJ databases">
        <title>High-quality draft genome sequence of Oceanobacter sp. wDCs-4.</title>
        <authorList>
            <person name="Dong C."/>
        </authorList>
    </citation>
    <scope>NUCLEOTIDE SEQUENCE [LARGE SCALE GENOMIC DNA]</scope>
    <source>
        <strain evidence="10">wDCs-4</strain>
    </source>
</reference>
<keyword evidence="10" id="KW-1185">Reference proteome</keyword>
<name>A0ABW8NGG5_9GAMM</name>
<dbReference type="InterPro" id="IPR025944">
    <property type="entry name" value="Sigma_54_int_dom_CS"/>
</dbReference>
<evidence type="ECO:0000259" key="7">
    <source>
        <dbReference type="PROSITE" id="PS50045"/>
    </source>
</evidence>
<accession>A0ABW8NGG5</accession>
<dbReference type="Pfam" id="PF02954">
    <property type="entry name" value="HTH_8"/>
    <property type="match status" value="1"/>
</dbReference>
<dbReference type="Gene3D" id="1.10.10.60">
    <property type="entry name" value="Homeodomain-like"/>
    <property type="match status" value="1"/>
</dbReference>
<dbReference type="Proteomes" id="UP001620597">
    <property type="component" value="Unassembled WGS sequence"/>
</dbReference>
<dbReference type="Pfam" id="PF25601">
    <property type="entry name" value="AAA_lid_14"/>
    <property type="match status" value="1"/>
</dbReference>
<keyword evidence="2" id="KW-0067">ATP-binding</keyword>
<dbReference type="InterPro" id="IPR009057">
    <property type="entry name" value="Homeodomain-like_sf"/>
</dbReference>
<dbReference type="Gene3D" id="1.10.8.60">
    <property type="match status" value="1"/>
</dbReference>
<evidence type="ECO:0000256" key="5">
    <source>
        <dbReference type="ARBA" id="ARBA00023163"/>
    </source>
</evidence>
<dbReference type="PROSITE" id="PS50110">
    <property type="entry name" value="RESPONSE_REGULATORY"/>
    <property type="match status" value="1"/>
</dbReference>
<gene>
    <name evidence="9" type="ORF">WG929_06330</name>
</gene>
<dbReference type="PROSITE" id="PS00676">
    <property type="entry name" value="SIGMA54_INTERACT_2"/>
    <property type="match status" value="1"/>
</dbReference>
<dbReference type="CDD" id="cd17549">
    <property type="entry name" value="REC_DctD-like"/>
    <property type="match status" value="1"/>
</dbReference>
<dbReference type="EMBL" id="JBBKTX010000006">
    <property type="protein sequence ID" value="MFK4752019.1"/>
    <property type="molecule type" value="Genomic_DNA"/>
</dbReference>
<keyword evidence="4" id="KW-0238">DNA-binding</keyword>
<dbReference type="PROSITE" id="PS50045">
    <property type="entry name" value="SIGMA54_INTERACT_4"/>
    <property type="match status" value="1"/>
</dbReference>
<dbReference type="CDD" id="cd00009">
    <property type="entry name" value="AAA"/>
    <property type="match status" value="1"/>
</dbReference>
<dbReference type="SMART" id="SM00448">
    <property type="entry name" value="REC"/>
    <property type="match status" value="1"/>
</dbReference>
<dbReference type="SMART" id="SM00382">
    <property type="entry name" value="AAA"/>
    <property type="match status" value="1"/>
</dbReference>
<dbReference type="SUPFAM" id="SSF52540">
    <property type="entry name" value="P-loop containing nucleoside triphosphate hydrolases"/>
    <property type="match status" value="1"/>
</dbReference>
<feature type="domain" description="Sigma-54 factor interaction" evidence="7">
    <location>
        <begin position="143"/>
        <end position="372"/>
    </location>
</feature>
<dbReference type="Pfam" id="PF00072">
    <property type="entry name" value="Response_reg"/>
    <property type="match status" value="1"/>
</dbReference>
<dbReference type="InterPro" id="IPR011006">
    <property type="entry name" value="CheY-like_superfamily"/>
</dbReference>
<keyword evidence="6" id="KW-0597">Phosphoprotein</keyword>
<dbReference type="InterPro" id="IPR058031">
    <property type="entry name" value="AAA_lid_NorR"/>
</dbReference>
<dbReference type="PANTHER" id="PTHR32071">
    <property type="entry name" value="TRANSCRIPTIONAL REGULATORY PROTEIN"/>
    <property type="match status" value="1"/>
</dbReference>
<evidence type="ECO:0000256" key="2">
    <source>
        <dbReference type="ARBA" id="ARBA00022840"/>
    </source>
</evidence>
<proteinExistence type="predicted"/>
<comment type="caution">
    <text evidence="9">The sequence shown here is derived from an EMBL/GenBank/DDBJ whole genome shotgun (WGS) entry which is preliminary data.</text>
</comment>
<dbReference type="SUPFAM" id="SSF46689">
    <property type="entry name" value="Homeodomain-like"/>
    <property type="match status" value="1"/>
</dbReference>
<dbReference type="RefSeq" id="WP_416205360.1">
    <property type="nucleotide sequence ID" value="NZ_JBBKTX010000006.1"/>
</dbReference>
<dbReference type="InterPro" id="IPR025943">
    <property type="entry name" value="Sigma_54_int_dom_ATP-bd_2"/>
</dbReference>
<feature type="modified residue" description="4-aspartylphosphate" evidence="6">
    <location>
        <position position="52"/>
    </location>
</feature>
<dbReference type="PROSITE" id="PS00688">
    <property type="entry name" value="SIGMA54_INTERACT_3"/>
    <property type="match status" value="1"/>
</dbReference>
<dbReference type="InterPro" id="IPR003593">
    <property type="entry name" value="AAA+_ATPase"/>
</dbReference>
<evidence type="ECO:0000256" key="4">
    <source>
        <dbReference type="ARBA" id="ARBA00023125"/>
    </source>
</evidence>